<dbReference type="GO" id="GO:0046872">
    <property type="term" value="F:metal ion binding"/>
    <property type="evidence" value="ECO:0007669"/>
    <property type="project" value="UniProtKB-KW"/>
</dbReference>
<reference evidence="5 6" key="1">
    <citation type="submission" date="2019-01" db="EMBL/GenBank/DDBJ databases">
        <title>Nocardioides guangzhouensis sp. nov., an actinobacterium isolated from soil.</title>
        <authorList>
            <person name="Fu Y."/>
            <person name="Cai Y."/>
            <person name="Lin Z."/>
            <person name="Chen P."/>
        </authorList>
    </citation>
    <scope>NUCLEOTIDE SEQUENCE [LARGE SCALE GENOMIC DNA]</scope>
    <source>
        <strain evidence="5 6">NBRC 105384</strain>
    </source>
</reference>
<evidence type="ECO:0000256" key="4">
    <source>
        <dbReference type="SAM" id="SignalP"/>
    </source>
</evidence>
<feature type="signal peptide" evidence="4">
    <location>
        <begin position="1"/>
        <end position="19"/>
    </location>
</feature>
<organism evidence="5 6">
    <name type="scientific">Nocardioides iriomotensis</name>
    <dbReference type="NCBI Taxonomy" id="715784"/>
    <lineage>
        <taxon>Bacteria</taxon>
        <taxon>Bacillati</taxon>
        <taxon>Actinomycetota</taxon>
        <taxon>Actinomycetes</taxon>
        <taxon>Propionibacteriales</taxon>
        <taxon>Nocardioidaceae</taxon>
        <taxon>Nocardioides</taxon>
    </lineage>
</organism>
<dbReference type="Gene3D" id="3.40.30.10">
    <property type="entry name" value="Glutaredoxin"/>
    <property type="match status" value="1"/>
</dbReference>
<dbReference type="EMBL" id="SDPU01000022">
    <property type="protein sequence ID" value="RYU11890.1"/>
    <property type="molecule type" value="Genomic_DNA"/>
</dbReference>
<feature type="binding site" evidence="2">
    <location>
        <position position="88"/>
    </location>
    <ligand>
        <name>Cu cation</name>
        <dbReference type="ChEBI" id="CHEBI:23378"/>
    </ligand>
</feature>
<feature type="disulfide bond" description="Redox-active" evidence="3">
    <location>
        <begin position="88"/>
        <end position="92"/>
    </location>
</feature>
<dbReference type="CDD" id="cd02968">
    <property type="entry name" value="SCO"/>
    <property type="match status" value="1"/>
</dbReference>
<keyword evidence="3" id="KW-1015">Disulfide bond</keyword>
<proteinExistence type="inferred from homology"/>
<feature type="chain" id="PRO_5020644677" evidence="4">
    <location>
        <begin position="20"/>
        <end position="222"/>
    </location>
</feature>
<comment type="similarity">
    <text evidence="1">Belongs to the SCO1/2 family.</text>
</comment>
<evidence type="ECO:0000256" key="2">
    <source>
        <dbReference type="PIRSR" id="PIRSR603782-1"/>
    </source>
</evidence>
<keyword evidence="4" id="KW-0732">Signal</keyword>
<protein>
    <submittedName>
        <fullName evidence="5">SCO family protein</fullName>
    </submittedName>
</protein>
<dbReference type="Proteomes" id="UP000291189">
    <property type="component" value="Unassembled WGS sequence"/>
</dbReference>
<dbReference type="AlphaFoldDB" id="A0A4Q5J068"/>
<dbReference type="SUPFAM" id="SSF52833">
    <property type="entry name" value="Thioredoxin-like"/>
    <property type="match status" value="1"/>
</dbReference>
<keyword evidence="2" id="KW-0479">Metal-binding</keyword>
<dbReference type="PANTHER" id="PTHR12151:SF25">
    <property type="entry name" value="LINALOOL DEHYDRATASE_ISOMERASE DOMAIN-CONTAINING PROTEIN"/>
    <property type="match status" value="1"/>
</dbReference>
<evidence type="ECO:0000256" key="1">
    <source>
        <dbReference type="ARBA" id="ARBA00010996"/>
    </source>
</evidence>
<comment type="caution">
    <text evidence="5">The sequence shown here is derived from an EMBL/GenBank/DDBJ whole genome shotgun (WGS) entry which is preliminary data.</text>
</comment>
<dbReference type="Pfam" id="PF02630">
    <property type="entry name" value="SCO1-SenC"/>
    <property type="match status" value="1"/>
</dbReference>
<evidence type="ECO:0000256" key="3">
    <source>
        <dbReference type="PIRSR" id="PIRSR603782-2"/>
    </source>
</evidence>
<dbReference type="PROSITE" id="PS51257">
    <property type="entry name" value="PROKAR_LIPOPROTEIN"/>
    <property type="match status" value="1"/>
</dbReference>
<sequence>MRRALVAAGLSGLLLSACSVGTPPDDGGPVAGMTVQDDDGLNGAVLPTPYAASDVPLTDTEGGKQALDTVTADAGDELTLVFFGYTHCPDICQIVMADIASALTRLDDDERERIGMTFVTTDPARDDEATLRAYLDRFDPSFGGLTGPLPRIVEVGHSLGVAIEKGEKMPSGGYEVNHGTQVVGLLPDGTAPVVWTEGTGPDRIAQDLQAILADGVPEVSGS</sequence>
<evidence type="ECO:0000313" key="6">
    <source>
        <dbReference type="Proteomes" id="UP000291189"/>
    </source>
</evidence>
<feature type="binding site" evidence="2">
    <location>
        <position position="92"/>
    </location>
    <ligand>
        <name>Cu cation</name>
        <dbReference type="ChEBI" id="CHEBI:23378"/>
    </ligand>
</feature>
<accession>A0A4Q5J068</accession>
<dbReference type="InterPro" id="IPR036249">
    <property type="entry name" value="Thioredoxin-like_sf"/>
</dbReference>
<dbReference type="InterPro" id="IPR003782">
    <property type="entry name" value="SCO1/SenC"/>
</dbReference>
<feature type="binding site" evidence="2">
    <location>
        <position position="178"/>
    </location>
    <ligand>
        <name>Cu cation</name>
        <dbReference type="ChEBI" id="CHEBI:23378"/>
    </ligand>
</feature>
<evidence type="ECO:0000313" key="5">
    <source>
        <dbReference type="EMBL" id="RYU11890.1"/>
    </source>
</evidence>
<gene>
    <name evidence="5" type="ORF">ETU37_11565</name>
</gene>
<dbReference type="OrthoDB" id="9790194at2"/>
<keyword evidence="6" id="KW-1185">Reference proteome</keyword>
<keyword evidence="2" id="KW-0186">Copper</keyword>
<dbReference type="RefSeq" id="WP_129987478.1">
    <property type="nucleotide sequence ID" value="NZ_SDPU01000022.1"/>
</dbReference>
<name>A0A4Q5J068_9ACTN</name>
<dbReference type="PANTHER" id="PTHR12151">
    <property type="entry name" value="ELECTRON TRANSPORT PROTIN SCO1/SENC FAMILY MEMBER"/>
    <property type="match status" value="1"/>
</dbReference>